<evidence type="ECO:0000259" key="6">
    <source>
        <dbReference type="Pfam" id="PF00082"/>
    </source>
</evidence>
<dbReference type="RefSeq" id="WP_042282079.1">
    <property type="nucleotide sequence ID" value="NZ_JACOOO010000004.1"/>
</dbReference>
<sequence length="590" mass="65540">MEFSDFKYKTTYTKNIFVDIDYIHFMVQYEGTYKEPVNIRGVYLTIIDESYAILSVNSSELVNYADVNELAKLINNRENKSNFYVVYIQPAELYTLQEISAIEASGAYLLDEQKDLGLTGKGVVVGIIDTGIDYLNEEFMDDEGNTRINFIWDQTIDTNVTKGSRVPFGELYISDDINKAIAAKRNGENPYDIVPSKDVVGHGTSMAGIVGARGKNHEIKGIAPECEFAIIKLAQAISFKARNGYGDDRIIYGSPVIFSAIGILEEYLKAQKKPLVVLLPLGTNSGNHKGEHMLDDYIQSITSNIGIALVSGTGNEAIENGHVSGIIQNKDEEEVIDVIIAKEQKDFFMEVWVDLPNIAEVSLISPSGQSTDFIQVALNVESGYAFTFEKTKAVIYYYIPERYSGDELIRIHFDSITPGIWRIALKLKLGEFATYNMWMMQKNLIWPGTRFSPSNPYGTVTIPGDSTFVITVAAYNQNNNNLLAYSGTAFKNDIEDKIDFAAGGVNTLTVGLNNTVTTINGTSLSAAIGAGACVLLFQWGIVDGNYPYMYTESIKTFLNRGTVRRKGDSYPNPHLGYGIINFYEIFDNMT</sequence>
<dbReference type="InterPro" id="IPR050131">
    <property type="entry name" value="Peptidase_S8_subtilisin-like"/>
</dbReference>
<feature type="active site" description="Charge relay system" evidence="5">
    <location>
        <position position="129"/>
    </location>
</feature>
<name>A0ABR7DAJ1_9CLOT</name>
<accession>A0ABR7DAJ1</accession>
<dbReference type="PANTHER" id="PTHR43806:SF11">
    <property type="entry name" value="CEREVISIN-RELATED"/>
    <property type="match status" value="1"/>
</dbReference>
<evidence type="ECO:0000256" key="3">
    <source>
        <dbReference type="ARBA" id="ARBA00022801"/>
    </source>
</evidence>
<keyword evidence="4 5" id="KW-0720">Serine protease</keyword>
<evidence type="ECO:0000256" key="2">
    <source>
        <dbReference type="ARBA" id="ARBA00022670"/>
    </source>
</evidence>
<protein>
    <submittedName>
        <fullName evidence="7">S8 family peptidase</fullName>
    </submittedName>
</protein>
<feature type="active site" description="Charge relay system" evidence="5">
    <location>
        <position position="202"/>
    </location>
</feature>
<dbReference type="PANTHER" id="PTHR43806">
    <property type="entry name" value="PEPTIDASE S8"/>
    <property type="match status" value="1"/>
</dbReference>
<dbReference type="Proteomes" id="UP000596929">
    <property type="component" value="Unassembled WGS sequence"/>
</dbReference>
<keyword evidence="3 5" id="KW-0378">Hydrolase</keyword>
<gene>
    <name evidence="7" type="ORF">H8S20_02290</name>
</gene>
<dbReference type="InterPro" id="IPR036852">
    <property type="entry name" value="Peptidase_S8/S53_dom_sf"/>
</dbReference>
<dbReference type="PROSITE" id="PS00136">
    <property type="entry name" value="SUBTILASE_ASP"/>
    <property type="match status" value="1"/>
</dbReference>
<dbReference type="SUPFAM" id="SSF52743">
    <property type="entry name" value="Subtilisin-like"/>
    <property type="match status" value="1"/>
</dbReference>
<evidence type="ECO:0000313" key="7">
    <source>
        <dbReference type="EMBL" id="MBC5627713.1"/>
    </source>
</evidence>
<dbReference type="CDD" id="cd07478">
    <property type="entry name" value="Peptidases_S8_CspA-like"/>
    <property type="match status" value="1"/>
</dbReference>
<evidence type="ECO:0000256" key="4">
    <source>
        <dbReference type="ARBA" id="ARBA00022825"/>
    </source>
</evidence>
<dbReference type="PROSITE" id="PS51892">
    <property type="entry name" value="SUBTILASE"/>
    <property type="match status" value="1"/>
</dbReference>
<dbReference type="Gene3D" id="3.40.50.200">
    <property type="entry name" value="Peptidase S8/S53 domain"/>
    <property type="match status" value="1"/>
</dbReference>
<dbReference type="InterPro" id="IPR023827">
    <property type="entry name" value="Peptidase_S8_Asp-AS"/>
</dbReference>
<feature type="domain" description="Peptidase S8/S53" evidence="6">
    <location>
        <begin position="458"/>
        <end position="578"/>
    </location>
</feature>
<dbReference type="PIRSF" id="PIRSF037894">
    <property type="entry name" value="Subtilisin_rel_CspABC"/>
    <property type="match status" value="1"/>
</dbReference>
<evidence type="ECO:0000313" key="8">
    <source>
        <dbReference type="Proteomes" id="UP000596929"/>
    </source>
</evidence>
<dbReference type="InterPro" id="IPR034045">
    <property type="entry name" value="Pep_S8_CspA-like"/>
</dbReference>
<proteinExistence type="inferred from homology"/>
<dbReference type="InterPro" id="IPR017310">
    <property type="entry name" value="Pept_S8A_subtilisin_clostridia"/>
</dbReference>
<dbReference type="InterPro" id="IPR015500">
    <property type="entry name" value="Peptidase_S8_subtilisin-rel"/>
</dbReference>
<reference evidence="7 8" key="1">
    <citation type="submission" date="2020-08" db="EMBL/GenBank/DDBJ databases">
        <title>Genome public.</title>
        <authorList>
            <person name="Liu C."/>
            <person name="Sun Q."/>
        </authorList>
    </citation>
    <scope>NUCLEOTIDE SEQUENCE [LARGE SCALE GENOMIC DNA]</scope>
    <source>
        <strain evidence="7 8">NSJ-6</strain>
    </source>
</reference>
<evidence type="ECO:0000256" key="5">
    <source>
        <dbReference type="PROSITE-ProRule" id="PRU01240"/>
    </source>
</evidence>
<dbReference type="PRINTS" id="PR00723">
    <property type="entry name" value="SUBTILISIN"/>
</dbReference>
<feature type="domain" description="Peptidase S8/S53" evidence="6">
    <location>
        <begin position="120"/>
        <end position="316"/>
    </location>
</feature>
<comment type="similarity">
    <text evidence="1 5">Belongs to the peptidase S8 family.</text>
</comment>
<dbReference type="EMBL" id="JACOOO010000004">
    <property type="protein sequence ID" value="MBC5627713.1"/>
    <property type="molecule type" value="Genomic_DNA"/>
</dbReference>
<dbReference type="Pfam" id="PF00082">
    <property type="entry name" value="Peptidase_S8"/>
    <property type="match status" value="2"/>
</dbReference>
<evidence type="ECO:0000256" key="1">
    <source>
        <dbReference type="ARBA" id="ARBA00011073"/>
    </source>
</evidence>
<keyword evidence="2 5" id="KW-0645">Protease</keyword>
<organism evidence="7 8">
    <name type="scientific">Clostridium hominis</name>
    <dbReference type="NCBI Taxonomy" id="2763036"/>
    <lineage>
        <taxon>Bacteria</taxon>
        <taxon>Bacillati</taxon>
        <taxon>Bacillota</taxon>
        <taxon>Clostridia</taxon>
        <taxon>Eubacteriales</taxon>
        <taxon>Clostridiaceae</taxon>
        <taxon>Clostridium</taxon>
    </lineage>
</organism>
<dbReference type="Gene3D" id="2.60.120.1290">
    <property type="match status" value="1"/>
</dbReference>
<dbReference type="InterPro" id="IPR000209">
    <property type="entry name" value="Peptidase_S8/S53_dom"/>
</dbReference>
<keyword evidence="8" id="KW-1185">Reference proteome</keyword>
<feature type="active site" description="Charge relay system" evidence="5">
    <location>
        <position position="523"/>
    </location>
</feature>
<comment type="caution">
    <text evidence="7">The sequence shown here is derived from an EMBL/GenBank/DDBJ whole genome shotgun (WGS) entry which is preliminary data.</text>
</comment>